<organism evidence="1">
    <name type="scientific">Aphanomyces astaci</name>
    <name type="common">Crayfish plague agent</name>
    <dbReference type="NCBI Taxonomy" id="112090"/>
    <lineage>
        <taxon>Eukaryota</taxon>
        <taxon>Sar</taxon>
        <taxon>Stramenopiles</taxon>
        <taxon>Oomycota</taxon>
        <taxon>Saprolegniomycetes</taxon>
        <taxon>Saprolegniales</taxon>
        <taxon>Verrucalvaceae</taxon>
        <taxon>Aphanomyces</taxon>
    </lineage>
</organism>
<dbReference type="OrthoDB" id="105169at2759"/>
<evidence type="ECO:0000313" key="1">
    <source>
        <dbReference type="EMBL" id="ETV81435.1"/>
    </source>
</evidence>
<dbReference type="RefSeq" id="XP_009829293.1">
    <property type="nucleotide sequence ID" value="XM_009830991.1"/>
</dbReference>
<gene>
    <name evidence="1" type="ORF">H257_05959</name>
</gene>
<dbReference type="PANTHER" id="PTHR34615">
    <property type="entry name" value="PX DOMAIN-CONTAINING PROTEIN"/>
    <property type="match status" value="1"/>
</dbReference>
<accession>W4GNX8</accession>
<dbReference type="EMBL" id="KI913124">
    <property type="protein sequence ID" value="ETV81435.1"/>
    <property type="molecule type" value="Genomic_DNA"/>
</dbReference>
<protein>
    <recommendedName>
        <fullName evidence="2">DDE Tnp4 domain-containing protein</fullName>
    </recommendedName>
</protein>
<sequence length="139" mass="16252">MLSCQEIEVLLKQRRTSKLRQRLRLLRSDLTSLASNALWSPEVVVTSSRDRCFASEALCITLYRMSYPRRYYDIMATFGRLVMYSAVVKTKGSYMDNIFGFIDGSKFEICRITQKRDRFASNFADLQRLIYSGHKRRPA</sequence>
<proteinExistence type="predicted"/>
<dbReference type="GeneID" id="20807955"/>
<dbReference type="VEuPathDB" id="FungiDB:H257_05959"/>
<evidence type="ECO:0008006" key="2">
    <source>
        <dbReference type="Google" id="ProtNLM"/>
    </source>
</evidence>
<reference evidence="1" key="1">
    <citation type="submission" date="2013-12" db="EMBL/GenBank/DDBJ databases">
        <title>The Genome Sequence of Aphanomyces astaci APO3.</title>
        <authorList>
            <consortium name="The Broad Institute Genomics Platform"/>
            <person name="Russ C."/>
            <person name="Tyler B."/>
            <person name="van West P."/>
            <person name="Dieguez-Uribeondo J."/>
            <person name="Young S.K."/>
            <person name="Zeng Q."/>
            <person name="Gargeya S."/>
            <person name="Fitzgerald M."/>
            <person name="Abouelleil A."/>
            <person name="Alvarado L."/>
            <person name="Chapman S.B."/>
            <person name="Gainer-Dewar J."/>
            <person name="Goldberg J."/>
            <person name="Griggs A."/>
            <person name="Gujja S."/>
            <person name="Hansen M."/>
            <person name="Howarth C."/>
            <person name="Imamovic A."/>
            <person name="Ireland A."/>
            <person name="Larimer J."/>
            <person name="McCowan C."/>
            <person name="Murphy C."/>
            <person name="Pearson M."/>
            <person name="Poon T.W."/>
            <person name="Priest M."/>
            <person name="Roberts A."/>
            <person name="Saif S."/>
            <person name="Shea T."/>
            <person name="Sykes S."/>
            <person name="Wortman J."/>
            <person name="Nusbaum C."/>
            <person name="Birren B."/>
        </authorList>
    </citation>
    <scope>NUCLEOTIDE SEQUENCE [LARGE SCALE GENOMIC DNA]</scope>
    <source>
        <strain evidence="1">APO3</strain>
    </source>
</reference>
<dbReference type="PANTHER" id="PTHR34615:SF1">
    <property type="entry name" value="PX DOMAIN-CONTAINING PROTEIN"/>
    <property type="match status" value="1"/>
</dbReference>
<name>W4GNX8_APHAT</name>
<dbReference type="AlphaFoldDB" id="W4GNX8"/>